<evidence type="ECO:0000313" key="1">
    <source>
        <dbReference type="EMBL" id="GLC49791.1"/>
    </source>
</evidence>
<comment type="caution">
    <text evidence="1">The sequence shown here is derived from an EMBL/GenBank/DDBJ whole genome shotgun (WGS) entry which is preliminary data.</text>
</comment>
<dbReference type="EMBL" id="BRXU01000003">
    <property type="protein sequence ID" value="GLC49791.1"/>
    <property type="molecule type" value="Genomic_DNA"/>
</dbReference>
<accession>A0A9W6BDZ5</accession>
<dbReference type="Proteomes" id="UP001165080">
    <property type="component" value="Unassembled WGS sequence"/>
</dbReference>
<name>A0A9W6BDZ5_9CHLO</name>
<keyword evidence="2" id="KW-1185">Reference proteome</keyword>
<organism evidence="1 2">
    <name type="scientific">Pleodorina starrii</name>
    <dbReference type="NCBI Taxonomy" id="330485"/>
    <lineage>
        <taxon>Eukaryota</taxon>
        <taxon>Viridiplantae</taxon>
        <taxon>Chlorophyta</taxon>
        <taxon>core chlorophytes</taxon>
        <taxon>Chlorophyceae</taxon>
        <taxon>CS clade</taxon>
        <taxon>Chlamydomonadales</taxon>
        <taxon>Volvocaceae</taxon>
        <taxon>Pleodorina</taxon>
    </lineage>
</organism>
<protein>
    <submittedName>
        <fullName evidence="1">Uncharacterized protein</fullName>
    </submittedName>
</protein>
<proteinExistence type="predicted"/>
<reference evidence="1 2" key="1">
    <citation type="journal article" date="2023" name="Commun. Biol.">
        <title>Reorganization of the ancestral sex-determining regions during the evolution of trioecy in Pleodorina starrii.</title>
        <authorList>
            <person name="Takahashi K."/>
            <person name="Suzuki S."/>
            <person name="Kawai-Toyooka H."/>
            <person name="Yamamoto K."/>
            <person name="Hamaji T."/>
            <person name="Ootsuki R."/>
            <person name="Yamaguchi H."/>
            <person name="Kawachi M."/>
            <person name="Higashiyama T."/>
            <person name="Nozaki H."/>
        </authorList>
    </citation>
    <scope>NUCLEOTIDE SEQUENCE [LARGE SCALE GENOMIC DNA]</scope>
    <source>
        <strain evidence="1 2">NIES-4479</strain>
    </source>
</reference>
<dbReference type="AlphaFoldDB" id="A0A9W6BDZ5"/>
<evidence type="ECO:0000313" key="2">
    <source>
        <dbReference type="Proteomes" id="UP001165080"/>
    </source>
</evidence>
<gene>
    <name evidence="1" type="primary">PLESTMB000461</name>
    <name evidence="1" type="ORF">PLESTB_000309200</name>
</gene>
<sequence>MTRIEASNLAQLVAQGAPPALGVAPRQHNVTADTASLPSRPNNMQPHIALVIENTHGPEGHTSAVLCRTAIGDITDEAVTPNPLRLRSAFSSLRVSLLMSTV</sequence>